<keyword evidence="1" id="KW-0805">Transcription regulation</keyword>
<name>A0A512NJQ6_9HYPH</name>
<dbReference type="Gene3D" id="1.10.10.10">
    <property type="entry name" value="Winged helix-like DNA-binding domain superfamily/Winged helix DNA-binding domain"/>
    <property type="match status" value="1"/>
</dbReference>
<dbReference type="RefSeq" id="WP_147154540.1">
    <property type="nucleotide sequence ID" value="NZ_BKAJ01000121.1"/>
</dbReference>
<protein>
    <submittedName>
        <fullName evidence="5">Transcriptional regulator</fullName>
    </submittedName>
</protein>
<dbReference type="PANTHER" id="PTHR35790">
    <property type="entry name" value="HTH-TYPE TRANSCRIPTIONAL REGULATOR PCHR"/>
    <property type="match status" value="1"/>
</dbReference>
<dbReference type="GO" id="GO:0003700">
    <property type="term" value="F:DNA-binding transcription factor activity"/>
    <property type="evidence" value="ECO:0007669"/>
    <property type="project" value="InterPro"/>
</dbReference>
<evidence type="ECO:0000256" key="3">
    <source>
        <dbReference type="ARBA" id="ARBA00023163"/>
    </source>
</evidence>
<dbReference type="EMBL" id="BKAJ01000121">
    <property type="protein sequence ID" value="GEP59180.1"/>
    <property type="molecule type" value="Genomic_DNA"/>
</dbReference>
<dbReference type="InterPro" id="IPR036390">
    <property type="entry name" value="WH_DNA-bd_sf"/>
</dbReference>
<dbReference type="InterPro" id="IPR000835">
    <property type="entry name" value="HTH_MarR-typ"/>
</dbReference>
<organism evidence="5 6">
    <name type="scientific">Reyranella soli</name>
    <dbReference type="NCBI Taxonomy" id="1230389"/>
    <lineage>
        <taxon>Bacteria</taxon>
        <taxon>Pseudomonadati</taxon>
        <taxon>Pseudomonadota</taxon>
        <taxon>Alphaproteobacteria</taxon>
        <taxon>Hyphomicrobiales</taxon>
        <taxon>Reyranellaceae</taxon>
        <taxon>Reyranella</taxon>
    </lineage>
</organism>
<keyword evidence="2" id="KW-0238">DNA-binding</keyword>
<dbReference type="AlphaFoldDB" id="A0A512NJQ6"/>
<evidence type="ECO:0000259" key="4">
    <source>
        <dbReference type="PROSITE" id="PS50995"/>
    </source>
</evidence>
<dbReference type="InterPro" id="IPR052067">
    <property type="entry name" value="Metal_resp_HTH_trans_reg"/>
</dbReference>
<feature type="domain" description="HTH marR-type" evidence="4">
    <location>
        <begin position="8"/>
        <end position="147"/>
    </location>
</feature>
<evidence type="ECO:0000256" key="2">
    <source>
        <dbReference type="ARBA" id="ARBA00023125"/>
    </source>
</evidence>
<reference evidence="5 6" key="1">
    <citation type="submission" date="2019-07" db="EMBL/GenBank/DDBJ databases">
        <title>Whole genome shotgun sequence of Reyranella soli NBRC 108950.</title>
        <authorList>
            <person name="Hosoyama A."/>
            <person name="Uohara A."/>
            <person name="Ohji S."/>
            <person name="Ichikawa N."/>
        </authorList>
    </citation>
    <scope>NUCLEOTIDE SEQUENCE [LARGE SCALE GENOMIC DNA]</scope>
    <source>
        <strain evidence="5 6">NBRC 108950</strain>
    </source>
</reference>
<dbReference type="GO" id="GO:0003677">
    <property type="term" value="F:DNA binding"/>
    <property type="evidence" value="ECO:0007669"/>
    <property type="project" value="UniProtKB-KW"/>
</dbReference>
<dbReference type="SMART" id="SM00347">
    <property type="entry name" value="HTH_MARR"/>
    <property type="match status" value="1"/>
</dbReference>
<comment type="caution">
    <text evidence="5">The sequence shown here is derived from an EMBL/GenBank/DDBJ whole genome shotgun (WGS) entry which is preliminary data.</text>
</comment>
<evidence type="ECO:0000256" key="1">
    <source>
        <dbReference type="ARBA" id="ARBA00023015"/>
    </source>
</evidence>
<dbReference type="OrthoDB" id="8906692at2"/>
<dbReference type="InterPro" id="IPR036388">
    <property type="entry name" value="WH-like_DNA-bd_sf"/>
</dbReference>
<sequence length="152" mass="17514">MREPKSVTDLLTYRLLRLSNTLGLYSNRRYRAEFDVTLPEWRVMSIIALMETTSAQEISRSVSTDKAWVGLTLQKLEKRGFVRRVSDKQDGRRTLVSFTRQGKEVHDAILANAKRRQRRLLGALGEDAETVFAAIERLQAEADRMLEELDES</sequence>
<dbReference type="SUPFAM" id="SSF46785">
    <property type="entry name" value="Winged helix' DNA-binding domain"/>
    <property type="match status" value="1"/>
</dbReference>
<keyword evidence="3" id="KW-0804">Transcription</keyword>
<evidence type="ECO:0000313" key="5">
    <source>
        <dbReference type="EMBL" id="GEP59180.1"/>
    </source>
</evidence>
<dbReference type="PROSITE" id="PS50995">
    <property type="entry name" value="HTH_MARR_2"/>
    <property type="match status" value="1"/>
</dbReference>
<dbReference type="Proteomes" id="UP000321058">
    <property type="component" value="Unassembled WGS sequence"/>
</dbReference>
<keyword evidence="6" id="KW-1185">Reference proteome</keyword>
<dbReference type="Pfam" id="PF01047">
    <property type="entry name" value="MarR"/>
    <property type="match status" value="1"/>
</dbReference>
<dbReference type="PANTHER" id="PTHR35790:SF4">
    <property type="entry name" value="HTH-TYPE TRANSCRIPTIONAL REGULATOR PCHR"/>
    <property type="match status" value="1"/>
</dbReference>
<accession>A0A512NJQ6</accession>
<proteinExistence type="predicted"/>
<gene>
    <name evidence="5" type="ORF">RSO01_63460</name>
</gene>
<evidence type="ECO:0000313" key="6">
    <source>
        <dbReference type="Proteomes" id="UP000321058"/>
    </source>
</evidence>